<dbReference type="Gene3D" id="3.40.50.20">
    <property type="match status" value="1"/>
</dbReference>
<dbReference type="PROSITE" id="PS50975">
    <property type="entry name" value="ATP_GRASP"/>
    <property type="match status" value="1"/>
</dbReference>
<keyword evidence="16" id="KW-1185">Reference proteome</keyword>
<dbReference type="Proteomes" id="UP000664218">
    <property type="component" value="Unassembled WGS sequence"/>
</dbReference>
<dbReference type="PANTHER" id="PTHR43472:SF1">
    <property type="entry name" value="PHOSPHORIBOSYLAMINE--GLYCINE LIGASE, CHLOROPLASTIC"/>
    <property type="match status" value="1"/>
</dbReference>
<dbReference type="InterPro" id="IPR020560">
    <property type="entry name" value="PRibGlycinamide_synth_C-dom"/>
</dbReference>
<dbReference type="SUPFAM" id="SSF52440">
    <property type="entry name" value="PreATP-grasp domain"/>
    <property type="match status" value="1"/>
</dbReference>
<dbReference type="Pfam" id="PF01071">
    <property type="entry name" value="GARS_A"/>
    <property type="match status" value="1"/>
</dbReference>
<dbReference type="InterPro" id="IPR020562">
    <property type="entry name" value="PRibGlycinamide_synth_N"/>
</dbReference>
<dbReference type="Pfam" id="PF02844">
    <property type="entry name" value="GARS_N"/>
    <property type="match status" value="1"/>
</dbReference>
<dbReference type="SUPFAM" id="SSF51246">
    <property type="entry name" value="Rudiment single hybrid motif"/>
    <property type="match status" value="1"/>
</dbReference>
<evidence type="ECO:0000256" key="10">
    <source>
        <dbReference type="ARBA" id="ARBA00042242"/>
    </source>
</evidence>
<dbReference type="InterPro" id="IPR011761">
    <property type="entry name" value="ATP-grasp"/>
</dbReference>
<dbReference type="EC" id="6.3.4.13" evidence="4 12"/>
<evidence type="ECO:0000259" key="14">
    <source>
        <dbReference type="PROSITE" id="PS50975"/>
    </source>
</evidence>
<dbReference type="SMART" id="SM01209">
    <property type="entry name" value="GARS_A"/>
    <property type="match status" value="1"/>
</dbReference>
<dbReference type="PROSITE" id="PS00184">
    <property type="entry name" value="GARS"/>
    <property type="match status" value="1"/>
</dbReference>
<dbReference type="InterPro" id="IPR016185">
    <property type="entry name" value="PreATP-grasp_dom_sf"/>
</dbReference>
<evidence type="ECO:0000256" key="7">
    <source>
        <dbReference type="ARBA" id="ARBA00022755"/>
    </source>
</evidence>
<name>A0A939HEG3_9CLOT</name>
<dbReference type="InterPro" id="IPR013815">
    <property type="entry name" value="ATP_grasp_subdomain_1"/>
</dbReference>
<comment type="pathway">
    <text evidence="3 12">Purine metabolism; IMP biosynthesis via de novo pathway; N(1)-(5-phospho-D-ribosyl)glycinamide from 5-phospho-alpha-D-ribose 1-diphosphate: step 2/2.</text>
</comment>
<comment type="caution">
    <text evidence="15">The sequence shown here is derived from an EMBL/GenBank/DDBJ whole genome shotgun (WGS) entry which is preliminary data.</text>
</comment>
<dbReference type="HAMAP" id="MF_00138">
    <property type="entry name" value="GARS"/>
    <property type="match status" value="1"/>
</dbReference>
<dbReference type="GO" id="GO:0006189">
    <property type="term" value="P:'de novo' IMP biosynthetic process"/>
    <property type="evidence" value="ECO:0007669"/>
    <property type="project" value="UniProtKB-UniRule"/>
</dbReference>
<evidence type="ECO:0000256" key="13">
    <source>
        <dbReference type="PROSITE-ProRule" id="PRU00409"/>
    </source>
</evidence>
<feature type="domain" description="ATP-grasp" evidence="14">
    <location>
        <begin position="107"/>
        <end position="313"/>
    </location>
</feature>
<keyword evidence="5 12" id="KW-0436">Ligase</keyword>
<evidence type="ECO:0000313" key="15">
    <source>
        <dbReference type="EMBL" id="MBO1265808.1"/>
    </source>
</evidence>
<evidence type="ECO:0000256" key="2">
    <source>
        <dbReference type="ARBA" id="ARBA00001946"/>
    </source>
</evidence>
<dbReference type="PANTHER" id="PTHR43472">
    <property type="entry name" value="PHOSPHORIBOSYLAMINE--GLYCINE LIGASE"/>
    <property type="match status" value="1"/>
</dbReference>
<dbReference type="GO" id="GO:0005524">
    <property type="term" value="F:ATP binding"/>
    <property type="evidence" value="ECO:0007669"/>
    <property type="project" value="UniProtKB-UniRule"/>
</dbReference>
<comment type="cofactor">
    <cofactor evidence="2">
        <name>Mg(2+)</name>
        <dbReference type="ChEBI" id="CHEBI:18420"/>
    </cofactor>
</comment>
<dbReference type="InterPro" id="IPR020559">
    <property type="entry name" value="PRibGlycinamide_synth_CS"/>
</dbReference>
<evidence type="ECO:0000256" key="5">
    <source>
        <dbReference type="ARBA" id="ARBA00022598"/>
    </source>
</evidence>
<evidence type="ECO:0000256" key="11">
    <source>
        <dbReference type="ARBA" id="ARBA00042864"/>
    </source>
</evidence>
<evidence type="ECO:0000256" key="8">
    <source>
        <dbReference type="ARBA" id="ARBA00022840"/>
    </source>
</evidence>
<keyword evidence="8 13" id="KW-0067">ATP-binding</keyword>
<dbReference type="Gene3D" id="3.90.600.10">
    <property type="entry name" value="Phosphoribosylglycinamide synthetase, C-terminal domain"/>
    <property type="match status" value="1"/>
</dbReference>
<dbReference type="AlphaFoldDB" id="A0A939HEG3"/>
<dbReference type="GO" id="GO:0046872">
    <property type="term" value="F:metal ion binding"/>
    <property type="evidence" value="ECO:0007669"/>
    <property type="project" value="InterPro"/>
</dbReference>
<dbReference type="Pfam" id="PF02843">
    <property type="entry name" value="GARS_C"/>
    <property type="match status" value="1"/>
</dbReference>
<dbReference type="InterPro" id="IPR000115">
    <property type="entry name" value="PRibGlycinamide_synth"/>
</dbReference>
<evidence type="ECO:0000256" key="12">
    <source>
        <dbReference type="HAMAP-Rule" id="MF_00138"/>
    </source>
</evidence>
<keyword evidence="6 13" id="KW-0547">Nucleotide-binding</keyword>
<dbReference type="SMART" id="SM01210">
    <property type="entry name" value="GARS_C"/>
    <property type="match status" value="1"/>
</dbReference>
<comment type="catalytic activity">
    <reaction evidence="12">
        <text>5-phospho-beta-D-ribosylamine + glycine + ATP = N(1)-(5-phospho-beta-D-ribosyl)glycinamide + ADP + phosphate + H(+)</text>
        <dbReference type="Rhea" id="RHEA:17453"/>
        <dbReference type="ChEBI" id="CHEBI:15378"/>
        <dbReference type="ChEBI" id="CHEBI:30616"/>
        <dbReference type="ChEBI" id="CHEBI:43474"/>
        <dbReference type="ChEBI" id="CHEBI:57305"/>
        <dbReference type="ChEBI" id="CHEBI:58681"/>
        <dbReference type="ChEBI" id="CHEBI:143788"/>
        <dbReference type="ChEBI" id="CHEBI:456216"/>
        <dbReference type="EC" id="6.3.4.13"/>
    </reaction>
</comment>
<dbReference type="InterPro" id="IPR037123">
    <property type="entry name" value="PRibGlycinamide_synth_C_sf"/>
</dbReference>
<proteinExistence type="inferred from homology"/>
<comment type="cofactor">
    <cofactor evidence="1">
        <name>Mn(2+)</name>
        <dbReference type="ChEBI" id="CHEBI:29035"/>
    </cofactor>
</comment>
<dbReference type="Gene3D" id="3.30.1490.20">
    <property type="entry name" value="ATP-grasp fold, A domain"/>
    <property type="match status" value="1"/>
</dbReference>
<organism evidence="15 16">
    <name type="scientific">Proteiniclasticum aestuarii</name>
    <dbReference type="NCBI Taxonomy" id="2817862"/>
    <lineage>
        <taxon>Bacteria</taxon>
        <taxon>Bacillati</taxon>
        <taxon>Bacillota</taxon>
        <taxon>Clostridia</taxon>
        <taxon>Eubacteriales</taxon>
        <taxon>Clostridiaceae</taxon>
        <taxon>Proteiniclasticum</taxon>
    </lineage>
</organism>
<reference evidence="15" key="1">
    <citation type="submission" date="2021-03" db="EMBL/GenBank/DDBJ databases">
        <title>Proteiniclasticum marinus sp. nov., isolated from tidal flat sediment.</title>
        <authorList>
            <person name="Namirimu T."/>
            <person name="Yang J.-A."/>
            <person name="Yang S.-H."/>
            <person name="Kim Y.-J."/>
            <person name="Kwon K.K."/>
        </authorList>
    </citation>
    <scope>NUCLEOTIDE SEQUENCE</scope>
    <source>
        <strain evidence="15">SCR006</strain>
    </source>
</reference>
<evidence type="ECO:0000313" key="16">
    <source>
        <dbReference type="Proteomes" id="UP000664218"/>
    </source>
</evidence>
<evidence type="ECO:0000256" key="6">
    <source>
        <dbReference type="ARBA" id="ARBA00022741"/>
    </source>
</evidence>
<dbReference type="SUPFAM" id="SSF56059">
    <property type="entry name" value="Glutathione synthetase ATP-binding domain-like"/>
    <property type="match status" value="1"/>
</dbReference>
<dbReference type="GO" id="GO:0004637">
    <property type="term" value="F:phosphoribosylamine-glycine ligase activity"/>
    <property type="evidence" value="ECO:0007669"/>
    <property type="project" value="UniProtKB-UniRule"/>
</dbReference>
<dbReference type="RefSeq" id="WP_207600326.1">
    <property type="nucleotide sequence ID" value="NZ_JAFNJU010000009.1"/>
</dbReference>
<gene>
    <name evidence="12 15" type="primary">purD</name>
    <name evidence="15" type="ORF">J3A84_12280</name>
</gene>
<evidence type="ECO:0000256" key="4">
    <source>
        <dbReference type="ARBA" id="ARBA00013255"/>
    </source>
</evidence>
<dbReference type="Gene3D" id="3.30.470.20">
    <property type="entry name" value="ATP-grasp fold, B domain"/>
    <property type="match status" value="1"/>
</dbReference>
<evidence type="ECO:0000256" key="1">
    <source>
        <dbReference type="ARBA" id="ARBA00001936"/>
    </source>
</evidence>
<protein>
    <recommendedName>
        <fullName evidence="4 12">Phosphoribosylamine--glycine ligase</fullName>
        <ecNumber evidence="4 12">6.3.4.13</ecNumber>
    </recommendedName>
    <alternativeName>
        <fullName evidence="12">GARS</fullName>
    </alternativeName>
    <alternativeName>
        <fullName evidence="10 12">Glycinamide ribonucleotide synthetase</fullName>
    </alternativeName>
    <alternativeName>
        <fullName evidence="11 12">Phosphoribosylglycinamide synthetase</fullName>
    </alternativeName>
</protein>
<dbReference type="EMBL" id="JAFNJU010000009">
    <property type="protein sequence ID" value="MBO1265808.1"/>
    <property type="molecule type" value="Genomic_DNA"/>
</dbReference>
<evidence type="ECO:0000256" key="9">
    <source>
        <dbReference type="ARBA" id="ARBA00038345"/>
    </source>
</evidence>
<dbReference type="InterPro" id="IPR011054">
    <property type="entry name" value="Rudment_hybrid_motif"/>
</dbReference>
<evidence type="ECO:0000256" key="3">
    <source>
        <dbReference type="ARBA" id="ARBA00005174"/>
    </source>
</evidence>
<dbReference type="GO" id="GO:0009113">
    <property type="term" value="P:purine nucleobase biosynthetic process"/>
    <property type="evidence" value="ECO:0007669"/>
    <property type="project" value="InterPro"/>
</dbReference>
<dbReference type="InterPro" id="IPR020561">
    <property type="entry name" value="PRibGlycinamid_synth_ATP-grasp"/>
</dbReference>
<accession>A0A939HEG3</accession>
<comment type="similarity">
    <text evidence="9 12">Belongs to the GARS family.</text>
</comment>
<sequence length="417" mass="46076">MKILIIGEGAREHAIARKLAASEKVSAIYVAPGNGGTKRLEKCTNIPKGTLAKLRDFASAQEIDYTVVGPEADLMEGIVDLFHEAGLKIIGPHRAAALLEGSKALAKDFMVKYGIKTAAYEVFTDFTAAKRYLASSAYPLVIKADGLAAGKGVEILETYEDALKTLEAFMLEEKFSEAGKKVVIEEYLTGKEASIITLYDGKSIIALNSTMDHKKIREGETGLNTGGMGSLTPNPHFTEVMQEDFRQNILNRTLVGLKEENLTFRGIIFFGLMLTEKGTYLLEYNLRFGDPETQSLLETLESDLNVLFLKMLEGTLKEEDVVCSSDSALCVVLSGKGYPKSCEKDIDVTSFFDAEGEKIRVYSYASKAEENKIRSSSGRVLSVVSRGEMEECMKNVYDFLGENRNENLYYRKDIGRI</sequence>
<dbReference type="NCBIfam" id="TIGR00877">
    <property type="entry name" value="purD"/>
    <property type="match status" value="1"/>
</dbReference>
<keyword evidence="7 12" id="KW-0658">Purine biosynthesis</keyword>